<gene>
    <name evidence="1" type="ORF">QNH24_08415</name>
</gene>
<evidence type="ECO:0000313" key="1">
    <source>
        <dbReference type="EMBL" id="WHY53253.1"/>
    </source>
</evidence>
<accession>A0AAX3X2H0</accession>
<proteinExistence type="predicted"/>
<dbReference type="SUPFAM" id="SSF81301">
    <property type="entry name" value="Nucleotidyltransferase"/>
    <property type="match status" value="1"/>
</dbReference>
<organism evidence="1 2">
    <name type="scientific">Lysinibacillus pakistanensis</name>
    <dbReference type="NCBI Taxonomy" id="759811"/>
    <lineage>
        <taxon>Bacteria</taxon>
        <taxon>Bacillati</taxon>
        <taxon>Bacillota</taxon>
        <taxon>Bacilli</taxon>
        <taxon>Bacillales</taxon>
        <taxon>Bacillaceae</taxon>
        <taxon>Lysinibacillus</taxon>
    </lineage>
</organism>
<dbReference type="RefSeq" id="WP_283871609.1">
    <property type="nucleotide sequence ID" value="NZ_CP126101.1"/>
</dbReference>
<sequence>MTTNILNIQEEAKKIVEKVAYIYQYHTREDFIGLIVHGSVVKGGIIPGSSDIDFHLYLKETAFEKQGILPLELYLKIHRDLSKIDTKPFSYIQCEALTDKLPKGFIGPVPGAYQIVAGRLPVEEASNEQLKETALKSLNDLTVVPKYFSTLLDHGKERLTRVVRLLNTQVSPTIYHVLSLVHQDAIEIWQMPKNKAIHLLPEEMKKFAIQFYECAKRYYPDEISVNDALGMIENGAKFFESVNLWFKLRKTNGCVNYRSLRYIGNN</sequence>
<dbReference type="InterPro" id="IPR043519">
    <property type="entry name" value="NT_sf"/>
</dbReference>
<reference evidence="1" key="1">
    <citation type="submission" date="2023-05" db="EMBL/GenBank/DDBJ databases">
        <title>Comparative genomics of Bacillaceae isolates and their secondary metabolite potential.</title>
        <authorList>
            <person name="Song L."/>
            <person name="Nielsen L.J."/>
            <person name="Mohite O."/>
            <person name="Xu X."/>
            <person name="Weber T."/>
            <person name="Kovacs A.T."/>
        </authorList>
    </citation>
    <scope>NUCLEOTIDE SEQUENCE</scope>
    <source>
        <strain evidence="1">LY1</strain>
    </source>
</reference>
<evidence type="ECO:0008006" key="3">
    <source>
        <dbReference type="Google" id="ProtNLM"/>
    </source>
</evidence>
<protein>
    <recommendedName>
        <fullName evidence="3">Nucleotidyltransferase domain-containing protein</fullName>
    </recommendedName>
</protein>
<dbReference type="AlphaFoldDB" id="A0AAX3X2H0"/>
<name>A0AAX3X2H0_9BACI</name>
<dbReference type="EMBL" id="CP126101">
    <property type="protein sequence ID" value="WHY53253.1"/>
    <property type="molecule type" value="Genomic_DNA"/>
</dbReference>
<evidence type="ECO:0000313" key="2">
    <source>
        <dbReference type="Proteomes" id="UP001178322"/>
    </source>
</evidence>
<dbReference type="Proteomes" id="UP001178322">
    <property type="component" value="Chromosome"/>
</dbReference>